<evidence type="ECO:0000256" key="1">
    <source>
        <dbReference type="ARBA" id="ARBA00000085"/>
    </source>
</evidence>
<feature type="transmembrane region" description="Helical" evidence="8">
    <location>
        <begin position="12"/>
        <end position="32"/>
    </location>
</feature>
<evidence type="ECO:0000256" key="3">
    <source>
        <dbReference type="ARBA" id="ARBA00012438"/>
    </source>
</evidence>
<dbReference type="PRINTS" id="PR00344">
    <property type="entry name" value="BCTRLSENSOR"/>
</dbReference>
<evidence type="ECO:0000313" key="10">
    <source>
        <dbReference type="EMBL" id="TCW02176.1"/>
    </source>
</evidence>
<evidence type="ECO:0000256" key="2">
    <source>
        <dbReference type="ARBA" id="ARBA00004370"/>
    </source>
</evidence>
<dbReference type="InterPro" id="IPR004358">
    <property type="entry name" value="Sig_transdc_His_kin-like_C"/>
</dbReference>
<dbReference type="Gene3D" id="3.30.565.10">
    <property type="entry name" value="Histidine kinase-like ATPase, C-terminal domain"/>
    <property type="match status" value="1"/>
</dbReference>
<dbReference type="InterPro" id="IPR003661">
    <property type="entry name" value="HisK_dim/P_dom"/>
</dbReference>
<evidence type="ECO:0000259" key="9">
    <source>
        <dbReference type="PROSITE" id="PS50109"/>
    </source>
</evidence>
<evidence type="ECO:0000256" key="5">
    <source>
        <dbReference type="ARBA" id="ARBA00022679"/>
    </source>
</evidence>
<sequence>MEKHLRKSQSLYSIGCIVFLLMIMMISIVALITKNIFFYYIILCLSFVIIIIHFRYIQHLKKSLLTLIEMCQMIIEEKAETFPLIDGESYIAVLSSHLHILNIRMQGMLERLHHEQNQLKNYIENISHQIKTPLTAMFLKEDLLLEMTQGKQHRIVEQIVFQTQRIQDCIEDLLQLAQLDSHSIEYHKKDYLFSEIIDSIQEQLFPLMEDNDVHLKIQGENQMIYCDFQWMKEAIENILKNCIEQKSHSSIDITCLEKSSYMKIIIHDHGDGFIEEDIPHLFERFYRSEYQSHQGIGIGLSISQEIIQDHHGSIYIYNDQGAVFEILLPQKETKNKYTVTIE</sequence>
<feature type="domain" description="Histidine kinase" evidence="9">
    <location>
        <begin position="125"/>
        <end position="332"/>
    </location>
</feature>
<keyword evidence="5" id="KW-0808">Transferase</keyword>
<dbReference type="SUPFAM" id="SSF47384">
    <property type="entry name" value="Homodimeric domain of signal transducing histidine kinase"/>
    <property type="match status" value="1"/>
</dbReference>
<comment type="caution">
    <text evidence="10">The sequence shown here is derived from an EMBL/GenBank/DDBJ whole genome shotgun (WGS) entry which is preliminary data.</text>
</comment>
<accession>A0A4R3ZAI4</accession>
<dbReference type="SMART" id="SM00388">
    <property type="entry name" value="HisKA"/>
    <property type="match status" value="1"/>
</dbReference>
<comment type="subcellular location">
    <subcellularLocation>
        <location evidence="2">Membrane</location>
    </subcellularLocation>
</comment>
<dbReference type="GeneID" id="98914380"/>
<comment type="catalytic activity">
    <reaction evidence="1">
        <text>ATP + protein L-histidine = ADP + protein N-phospho-L-histidine.</text>
        <dbReference type="EC" id="2.7.13.3"/>
    </reaction>
</comment>
<dbReference type="Proteomes" id="UP000295515">
    <property type="component" value="Unassembled WGS sequence"/>
</dbReference>
<dbReference type="InterPro" id="IPR036890">
    <property type="entry name" value="HATPase_C_sf"/>
</dbReference>
<dbReference type="EMBL" id="SMCQ01000002">
    <property type="protein sequence ID" value="TCW02176.1"/>
    <property type="molecule type" value="Genomic_DNA"/>
</dbReference>
<dbReference type="Pfam" id="PF02518">
    <property type="entry name" value="HATPase_c"/>
    <property type="match status" value="1"/>
</dbReference>
<dbReference type="AlphaFoldDB" id="A0A4R3ZAI4"/>
<keyword evidence="8" id="KW-1133">Transmembrane helix</keyword>
<dbReference type="GO" id="GO:0005886">
    <property type="term" value="C:plasma membrane"/>
    <property type="evidence" value="ECO:0007669"/>
    <property type="project" value="TreeGrafter"/>
</dbReference>
<dbReference type="CDD" id="cd00082">
    <property type="entry name" value="HisKA"/>
    <property type="match status" value="1"/>
</dbReference>
<dbReference type="SUPFAM" id="SSF55874">
    <property type="entry name" value="ATPase domain of HSP90 chaperone/DNA topoisomerase II/histidine kinase"/>
    <property type="match status" value="1"/>
</dbReference>
<evidence type="ECO:0000256" key="6">
    <source>
        <dbReference type="ARBA" id="ARBA00022777"/>
    </source>
</evidence>
<dbReference type="InterPro" id="IPR005467">
    <property type="entry name" value="His_kinase_dom"/>
</dbReference>
<dbReference type="InterPro" id="IPR003594">
    <property type="entry name" value="HATPase_dom"/>
</dbReference>
<dbReference type="PANTHER" id="PTHR45453:SF1">
    <property type="entry name" value="PHOSPHATE REGULON SENSOR PROTEIN PHOR"/>
    <property type="match status" value="1"/>
</dbReference>
<dbReference type="InterPro" id="IPR036097">
    <property type="entry name" value="HisK_dim/P_sf"/>
</dbReference>
<keyword evidence="11" id="KW-1185">Reference proteome</keyword>
<dbReference type="PROSITE" id="PS50109">
    <property type="entry name" value="HIS_KIN"/>
    <property type="match status" value="1"/>
</dbReference>
<dbReference type="EC" id="2.7.13.3" evidence="3"/>
<organism evidence="10 11">
    <name type="scientific">Longibaculum muris</name>
    <dbReference type="NCBI Taxonomy" id="1796628"/>
    <lineage>
        <taxon>Bacteria</taxon>
        <taxon>Bacillati</taxon>
        <taxon>Bacillota</taxon>
        <taxon>Erysipelotrichia</taxon>
        <taxon>Erysipelotrichales</taxon>
        <taxon>Coprobacillaceae</taxon>
        <taxon>Longibaculum</taxon>
    </lineage>
</organism>
<dbReference type="RefSeq" id="WP_066446399.1">
    <property type="nucleotide sequence ID" value="NZ_JANKBF010000003.1"/>
</dbReference>
<proteinExistence type="predicted"/>
<keyword evidence="6 10" id="KW-0418">Kinase</keyword>
<keyword evidence="4" id="KW-0597">Phosphoprotein</keyword>
<evidence type="ECO:0000256" key="4">
    <source>
        <dbReference type="ARBA" id="ARBA00022553"/>
    </source>
</evidence>
<evidence type="ECO:0000256" key="8">
    <source>
        <dbReference type="SAM" id="Phobius"/>
    </source>
</evidence>
<evidence type="ECO:0000313" key="11">
    <source>
        <dbReference type="Proteomes" id="UP000295515"/>
    </source>
</evidence>
<dbReference type="GO" id="GO:0016036">
    <property type="term" value="P:cellular response to phosphate starvation"/>
    <property type="evidence" value="ECO:0007669"/>
    <property type="project" value="TreeGrafter"/>
</dbReference>
<feature type="transmembrane region" description="Helical" evidence="8">
    <location>
        <begin position="38"/>
        <end position="57"/>
    </location>
</feature>
<dbReference type="Gene3D" id="1.10.287.130">
    <property type="match status" value="1"/>
</dbReference>
<dbReference type="SMART" id="SM00387">
    <property type="entry name" value="HATPase_c"/>
    <property type="match status" value="1"/>
</dbReference>
<dbReference type="Pfam" id="PF00512">
    <property type="entry name" value="HisKA"/>
    <property type="match status" value="1"/>
</dbReference>
<name>A0A4R3ZAI4_9FIRM</name>
<dbReference type="PANTHER" id="PTHR45453">
    <property type="entry name" value="PHOSPHATE REGULON SENSOR PROTEIN PHOR"/>
    <property type="match status" value="1"/>
</dbReference>
<dbReference type="GO" id="GO:0000155">
    <property type="term" value="F:phosphorelay sensor kinase activity"/>
    <property type="evidence" value="ECO:0007669"/>
    <property type="project" value="InterPro"/>
</dbReference>
<keyword evidence="8" id="KW-0812">Transmembrane</keyword>
<evidence type="ECO:0000256" key="7">
    <source>
        <dbReference type="ARBA" id="ARBA00023012"/>
    </source>
</evidence>
<reference evidence="10 11" key="1">
    <citation type="submission" date="2019-03" db="EMBL/GenBank/DDBJ databases">
        <title>Genomic Encyclopedia of Type Strains, Phase IV (KMG-IV): sequencing the most valuable type-strain genomes for metagenomic binning, comparative biology and taxonomic classification.</title>
        <authorList>
            <person name="Goeker M."/>
        </authorList>
    </citation>
    <scope>NUCLEOTIDE SEQUENCE [LARGE SCALE GENOMIC DNA]</scope>
    <source>
        <strain evidence="10 11">DSM 29487</strain>
    </source>
</reference>
<dbReference type="InterPro" id="IPR050351">
    <property type="entry name" value="BphY/WalK/GraS-like"/>
</dbReference>
<dbReference type="CDD" id="cd00075">
    <property type="entry name" value="HATPase"/>
    <property type="match status" value="1"/>
</dbReference>
<keyword evidence="7" id="KW-0902">Two-component regulatory system</keyword>
<gene>
    <name evidence="10" type="ORF">EDD60_102141</name>
</gene>
<keyword evidence="8" id="KW-0472">Membrane</keyword>
<protein>
    <recommendedName>
        <fullName evidence="3">histidine kinase</fullName>
        <ecNumber evidence="3">2.7.13.3</ecNumber>
    </recommendedName>
</protein>
<dbReference type="GO" id="GO:0004721">
    <property type="term" value="F:phosphoprotein phosphatase activity"/>
    <property type="evidence" value="ECO:0007669"/>
    <property type="project" value="TreeGrafter"/>
</dbReference>